<dbReference type="GO" id="GO:0051539">
    <property type="term" value="F:4 iron, 4 sulfur cluster binding"/>
    <property type="evidence" value="ECO:0007669"/>
    <property type="project" value="UniProtKB-KW"/>
</dbReference>
<dbReference type="InterPro" id="IPR005840">
    <property type="entry name" value="Ribosomal_uS12_MeSTrfase_RimO"/>
</dbReference>
<evidence type="ECO:0000256" key="3">
    <source>
        <dbReference type="ARBA" id="ARBA00022723"/>
    </source>
</evidence>
<keyword evidence="5" id="KW-0411">Iron-sulfur</keyword>
<evidence type="ECO:0000259" key="6">
    <source>
        <dbReference type="PROSITE" id="PS51449"/>
    </source>
</evidence>
<dbReference type="FunFam" id="3.40.50.12160:FF:000003">
    <property type="entry name" value="CDK5 regulatory subunit-associated protein 1"/>
    <property type="match status" value="1"/>
</dbReference>
<dbReference type="GO" id="GO:0005829">
    <property type="term" value="C:cytosol"/>
    <property type="evidence" value="ECO:0007669"/>
    <property type="project" value="TreeGrafter"/>
</dbReference>
<dbReference type="InterPro" id="IPR013848">
    <property type="entry name" value="Methylthiotransferase_N"/>
</dbReference>
<keyword evidence="1" id="KW-0004">4Fe-4S</keyword>
<dbReference type="PROSITE" id="PS51449">
    <property type="entry name" value="MTTASE_N"/>
    <property type="match status" value="1"/>
</dbReference>
<keyword evidence="2" id="KW-0949">S-adenosyl-L-methionine</keyword>
<proteinExistence type="predicted"/>
<evidence type="ECO:0000256" key="4">
    <source>
        <dbReference type="ARBA" id="ARBA00023004"/>
    </source>
</evidence>
<reference evidence="7" key="1">
    <citation type="journal article" date="2014" name="Front. Microbiol.">
        <title>High frequency of phylogenetically diverse reductive dehalogenase-homologous genes in deep subseafloor sedimentary metagenomes.</title>
        <authorList>
            <person name="Kawai M."/>
            <person name="Futagami T."/>
            <person name="Toyoda A."/>
            <person name="Takaki Y."/>
            <person name="Nishi S."/>
            <person name="Hori S."/>
            <person name="Arai W."/>
            <person name="Tsubouchi T."/>
            <person name="Morono Y."/>
            <person name="Uchiyama I."/>
            <person name="Ito T."/>
            <person name="Fujiyama A."/>
            <person name="Inagaki F."/>
            <person name="Takami H."/>
        </authorList>
    </citation>
    <scope>NUCLEOTIDE SEQUENCE</scope>
    <source>
        <strain evidence="7">Expedition CK06-06</strain>
    </source>
</reference>
<feature type="domain" description="MTTase N-terminal" evidence="6">
    <location>
        <begin position="2"/>
        <end position="111"/>
    </location>
</feature>
<dbReference type="PANTHER" id="PTHR43837">
    <property type="entry name" value="RIBOSOMAL PROTEIN S12 METHYLTHIOTRANSFERASE RIMO"/>
    <property type="match status" value="1"/>
</dbReference>
<dbReference type="PANTHER" id="PTHR43837:SF1">
    <property type="entry name" value="RIBOSOMAL PROTEIN US12 METHYLTHIOTRANSFERASE RIMO"/>
    <property type="match status" value="1"/>
</dbReference>
<sequence length="111" mass="12385">MEKVALISFGCAKNLVDSEVMLGYLEKAGYTFVTTPGEADIVIFNTCGFIEPAKQEARDALKEAAAFKKKGKKTVAVGCYVERYKEHLMKKYPEIDVWLGVNDFDKIVQAI</sequence>
<evidence type="ECO:0000256" key="1">
    <source>
        <dbReference type="ARBA" id="ARBA00022485"/>
    </source>
</evidence>
<feature type="non-terminal residue" evidence="7">
    <location>
        <position position="111"/>
    </location>
</feature>
<evidence type="ECO:0000256" key="5">
    <source>
        <dbReference type="ARBA" id="ARBA00023014"/>
    </source>
</evidence>
<dbReference type="GO" id="GO:0046872">
    <property type="term" value="F:metal ion binding"/>
    <property type="evidence" value="ECO:0007669"/>
    <property type="project" value="UniProtKB-KW"/>
</dbReference>
<evidence type="ECO:0000313" key="7">
    <source>
        <dbReference type="EMBL" id="GAH63391.1"/>
    </source>
</evidence>
<keyword evidence="4" id="KW-0408">Iron</keyword>
<comment type="caution">
    <text evidence="7">The sequence shown here is derived from an EMBL/GenBank/DDBJ whole genome shotgun (WGS) entry which is preliminary data.</text>
</comment>
<dbReference type="Pfam" id="PF00919">
    <property type="entry name" value="UPF0004"/>
    <property type="match status" value="1"/>
</dbReference>
<dbReference type="EMBL" id="BARU01033067">
    <property type="protein sequence ID" value="GAH63391.1"/>
    <property type="molecule type" value="Genomic_DNA"/>
</dbReference>
<gene>
    <name evidence="7" type="ORF">S03H2_52070</name>
</gene>
<protein>
    <recommendedName>
        <fullName evidence="6">MTTase N-terminal domain-containing protein</fullName>
    </recommendedName>
</protein>
<dbReference type="Gene3D" id="3.40.50.12160">
    <property type="entry name" value="Methylthiotransferase, N-terminal domain"/>
    <property type="match status" value="1"/>
</dbReference>
<accession>X1GZP1</accession>
<name>X1GZP1_9ZZZZ</name>
<organism evidence="7">
    <name type="scientific">marine sediment metagenome</name>
    <dbReference type="NCBI Taxonomy" id="412755"/>
    <lineage>
        <taxon>unclassified sequences</taxon>
        <taxon>metagenomes</taxon>
        <taxon>ecological metagenomes</taxon>
    </lineage>
</organism>
<dbReference type="InterPro" id="IPR038135">
    <property type="entry name" value="Methylthiotransferase_N_sf"/>
</dbReference>
<dbReference type="AlphaFoldDB" id="X1GZP1"/>
<keyword evidence="3" id="KW-0479">Metal-binding</keyword>
<evidence type="ECO:0000256" key="2">
    <source>
        <dbReference type="ARBA" id="ARBA00022691"/>
    </source>
</evidence>
<dbReference type="GO" id="GO:0035599">
    <property type="term" value="F:aspartic acid methylthiotransferase activity"/>
    <property type="evidence" value="ECO:0007669"/>
    <property type="project" value="TreeGrafter"/>
</dbReference>